<dbReference type="Pfam" id="PF01386">
    <property type="entry name" value="Ribosomal_L25p"/>
    <property type="match status" value="1"/>
</dbReference>
<protein>
    <recommendedName>
        <fullName evidence="5">Large ribosomal subunit protein bL25</fullName>
    </recommendedName>
    <alternativeName>
        <fullName evidence="5">General stress protein CTC</fullName>
    </alternativeName>
</protein>
<dbReference type="InterPro" id="IPR020057">
    <property type="entry name" value="Ribosomal_bL25_b-dom"/>
</dbReference>
<evidence type="ECO:0000259" key="7">
    <source>
        <dbReference type="Pfam" id="PF01386"/>
    </source>
</evidence>
<dbReference type="GO" id="GO:0006412">
    <property type="term" value="P:translation"/>
    <property type="evidence" value="ECO:0007669"/>
    <property type="project" value="UniProtKB-UniRule"/>
</dbReference>
<dbReference type="CDD" id="cd00495">
    <property type="entry name" value="Ribosomal_L25_TL5_CTC"/>
    <property type="match status" value="1"/>
</dbReference>
<keyword evidence="4 5" id="KW-0687">Ribonucleoprotein</keyword>
<dbReference type="GO" id="GO:0008097">
    <property type="term" value="F:5S rRNA binding"/>
    <property type="evidence" value="ECO:0007669"/>
    <property type="project" value="InterPro"/>
</dbReference>
<feature type="domain" description="Large ribosomal subunit protein bL25 beta" evidence="8">
    <location>
        <begin position="100"/>
        <end position="181"/>
    </location>
</feature>
<dbReference type="NCBIfam" id="NF004133">
    <property type="entry name" value="PRK05618.2-4"/>
    <property type="match status" value="1"/>
</dbReference>
<dbReference type="InterPro" id="IPR037121">
    <property type="entry name" value="Ribosomal_bL25_C"/>
</dbReference>
<dbReference type="InterPro" id="IPR011035">
    <property type="entry name" value="Ribosomal_bL25/Gln-tRNA_synth"/>
</dbReference>
<evidence type="ECO:0000256" key="2">
    <source>
        <dbReference type="ARBA" id="ARBA00022884"/>
    </source>
</evidence>
<dbReference type="NCBIfam" id="NF004134">
    <property type="entry name" value="PRK05618.2-5"/>
    <property type="match status" value="1"/>
</dbReference>
<evidence type="ECO:0000256" key="6">
    <source>
        <dbReference type="SAM" id="MobiDB-lite"/>
    </source>
</evidence>
<organism evidence="9 10">
    <name type="scientific">Mammaliicoccus vitulinus</name>
    <dbReference type="NCBI Taxonomy" id="71237"/>
    <lineage>
        <taxon>Bacteria</taxon>
        <taxon>Bacillati</taxon>
        <taxon>Bacillota</taxon>
        <taxon>Bacilli</taxon>
        <taxon>Bacillales</taxon>
        <taxon>Staphylococcaceae</taxon>
        <taxon>Mammaliicoccus</taxon>
    </lineage>
</organism>
<comment type="similarity">
    <text evidence="5">Belongs to the bacterial ribosomal protein bL25 family. CTC subfamily.</text>
</comment>
<evidence type="ECO:0000256" key="3">
    <source>
        <dbReference type="ARBA" id="ARBA00022980"/>
    </source>
</evidence>
<dbReference type="Gene3D" id="2.40.240.10">
    <property type="entry name" value="Ribosomal Protein L25, Chain P"/>
    <property type="match status" value="1"/>
</dbReference>
<name>A0A2T4PRM3_9STAP</name>
<dbReference type="Gene3D" id="2.170.120.20">
    <property type="entry name" value="Ribosomal protein L25, beta domain"/>
    <property type="match status" value="1"/>
</dbReference>
<dbReference type="OrthoDB" id="9790002at2"/>
<dbReference type="HAMAP" id="MF_01334">
    <property type="entry name" value="Ribosomal_bL25_CTC"/>
    <property type="match status" value="1"/>
</dbReference>
<evidence type="ECO:0000256" key="1">
    <source>
        <dbReference type="ARBA" id="ARBA00022730"/>
    </source>
</evidence>
<evidence type="ECO:0000313" key="9">
    <source>
        <dbReference type="EMBL" id="PTI28780.1"/>
    </source>
</evidence>
<dbReference type="SUPFAM" id="SSF50715">
    <property type="entry name" value="Ribosomal protein L25-like"/>
    <property type="match status" value="1"/>
</dbReference>
<dbReference type="InterPro" id="IPR029751">
    <property type="entry name" value="Ribosomal_L25_dom"/>
</dbReference>
<dbReference type="InterPro" id="IPR001021">
    <property type="entry name" value="Ribosomal_bL25_long"/>
</dbReference>
<proteinExistence type="inferred from homology"/>
<comment type="function">
    <text evidence="5">This is one of the proteins that binds to the 5S RNA in the ribosome where it forms part of the central protuberance.</text>
</comment>
<evidence type="ECO:0000256" key="4">
    <source>
        <dbReference type="ARBA" id="ARBA00023274"/>
    </source>
</evidence>
<dbReference type="NCBIfam" id="TIGR00731">
    <property type="entry name" value="bL25_bact_ctc"/>
    <property type="match status" value="1"/>
</dbReference>
<feature type="region of interest" description="Disordered" evidence="6">
    <location>
        <begin position="181"/>
        <end position="206"/>
    </location>
</feature>
<dbReference type="GO" id="GO:0003735">
    <property type="term" value="F:structural constituent of ribosome"/>
    <property type="evidence" value="ECO:0007669"/>
    <property type="project" value="InterPro"/>
</dbReference>
<dbReference type="AlphaFoldDB" id="A0A2T4PRM3"/>
<evidence type="ECO:0000313" key="10">
    <source>
        <dbReference type="Proteomes" id="UP000241209"/>
    </source>
</evidence>
<dbReference type="InterPro" id="IPR020056">
    <property type="entry name" value="Rbsml_bL25/Gln-tRNA_synth_N"/>
</dbReference>
<dbReference type="RefSeq" id="WP_107557215.1">
    <property type="nucleotide sequence ID" value="NZ_PZFF01000021.1"/>
</dbReference>
<dbReference type="InterPro" id="IPR020930">
    <property type="entry name" value="Ribosomal_uL5_bac-type"/>
</dbReference>
<comment type="caution">
    <text evidence="9">The sequence shown here is derived from an EMBL/GenBank/DDBJ whole genome shotgun (WGS) entry which is preliminary data.</text>
</comment>
<accession>A0A2T4PRM3</accession>
<evidence type="ECO:0000256" key="5">
    <source>
        <dbReference type="HAMAP-Rule" id="MF_01334"/>
    </source>
</evidence>
<dbReference type="PANTHER" id="PTHR33284">
    <property type="entry name" value="RIBOSOMAL PROTEIN L25/GLN-TRNA SYNTHETASE, ANTI-CODON-BINDING DOMAIN-CONTAINING PROTEIN"/>
    <property type="match status" value="1"/>
</dbReference>
<dbReference type="FunFam" id="2.40.240.10:FF:000013">
    <property type="entry name" value="50S ribosomal protein L25"/>
    <property type="match status" value="1"/>
</dbReference>
<feature type="domain" description="Large ribosomal subunit protein bL25 L25" evidence="7">
    <location>
        <begin position="8"/>
        <end position="91"/>
    </location>
</feature>
<evidence type="ECO:0000259" key="8">
    <source>
        <dbReference type="Pfam" id="PF14693"/>
    </source>
</evidence>
<comment type="subunit">
    <text evidence="5">Part of the 50S ribosomal subunit; part of the 5S rRNA/L5/L18/L25 subcomplex. Contacts the 5S rRNA. Binds to the 5S rRNA independently of L5 and L18.</text>
</comment>
<keyword evidence="2 5" id="KW-0694">RNA-binding</keyword>
<dbReference type="Proteomes" id="UP000241209">
    <property type="component" value="Unassembled WGS sequence"/>
</dbReference>
<dbReference type="STRING" id="1167632.GCA_000286335_00646"/>
<dbReference type="EMBL" id="PZFK01000023">
    <property type="protein sequence ID" value="PTI28780.1"/>
    <property type="molecule type" value="Genomic_DNA"/>
</dbReference>
<dbReference type="GO" id="GO:0022625">
    <property type="term" value="C:cytosolic large ribosomal subunit"/>
    <property type="evidence" value="ECO:0007669"/>
    <property type="project" value="TreeGrafter"/>
</dbReference>
<feature type="compositionally biased region" description="Low complexity" evidence="6">
    <location>
        <begin position="195"/>
        <end position="206"/>
    </location>
</feature>
<dbReference type="PANTHER" id="PTHR33284:SF1">
    <property type="entry name" value="RIBOSOMAL PROTEIN L25_GLN-TRNA SYNTHETASE, ANTI-CODON-BINDING DOMAIN-CONTAINING PROTEIN"/>
    <property type="match status" value="1"/>
</dbReference>
<feature type="compositionally biased region" description="Acidic residues" evidence="6">
    <location>
        <begin position="184"/>
        <end position="194"/>
    </location>
</feature>
<keyword evidence="1 5" id="KW-0699">rRNA-binding</keyword>
<reference evidence="9 10" key="1">
    <citation type="journal article" date="2016" name="Front. Microbiol.">
        <title>Comprehensive Phylogenetic Analysis of Bovine Non-aureus Staphylococci Species Based on Whole-Genome Sequencing.</title>
        <authorList>
            <person name="Naushad S."/>
            <person name="Barkema H.W."/>
            <person name="Luby C."/>
            <person name="Condas L.A."/>
            <person name="Nobrega D.B."/>
            <person name="Carson D.A."/>
            <person name="De Buck J."/>
        </authorList>
    </citation>
    <scope>NUCLEOTIDE SEQUENCE [LARGE SCALE GENOMIC DNA]</scope>
    <source>
        <strain evidence="9 10">SNUC 2204</strain>
    </source>
</reference>
<dbReference type="Pfam" id="PF14693">
    <property type="entry name" value="Ribosomal_TL5_C"/>
    <property type="match status" value="1"/>
</dbReference>
<gene>
    <name evidence="5" type="primary">rplY</name>
    <name evidence="5" type="synonym">ctc</name>
    <name evidence="9" type="ORF">BU072_10530</name>
</gene>
<sequence>MASLKSVIRQGKQTRSSLRKLRTSGIIPAVVYGYGAKNTSVKVDEIEFIKTIREVGRNGVIELGVGSKTIKVMVSDYQFDSLKNQITHVDFLAINMKEELTVDVPVVLVGEAVGASEGGVVQQPLFDLQVTTTPDAIPENIEVDITELGIGDSYLVGDLDATNKYSIENDKEDAVVTVVPPTDEPAEDAEETAAEEANAVSAEDAE</sequence>
<keyword evidence="3 5" id="KW-0689">Ribosomal protein</keyword>